<accession>A0A914UZF7</accession>
<protein>
    <submittedName>
        <fullName evidence="3">CHK kinase-like domain-containing protein</fullName>
    </submittedName>
</protein>
<feature type="domain" description="CHK kinase-like" evidence="1">
    <location>
        <begin position="29"/>
        <end position="211"/>
    </location>
</feature>
<dbReference type="SMART" id="SM00587">
    <property type="entry name" value="CHK"/>
    <property type="match status" value="1"/>
</dbReference>
<sequence length="283" mass="32459">MVEKDKLKVNVPKCYFTEPFGPNGENELLIMEDLSRCAAIKPIYEGLSAESVKSVLDNLAEVHAYSLLHDQWLSDPDMKMTYLTFQKQLGGGGTEQFSNTVVSMMNVLKKEHPAVFDPLIDLFLDSCSQKFNFGESYTLHEKLGLPPVLTHGDLWMNNIMWRKTEDGKSTTDELVAIVDWQVCSVEPDVRREHLDDFLQHYHSYLKWKLGREPQFTVGQMANAYKHLFRDGVIMNLPNLGAFLQAELGMMGIENVEQQKQDVIHRAKCLVEDMHALEDEFYSH</sequence>
<organism evidence="2 3">
    <name type="scientific">Plectus sambesii</name>
    <dbReference type="NCBI Taxonomy" id="2011161"/>
    <lineage>
        <taxon>Eukaryota</taxon>
        <taxon>Metazoa</taxon>
        <taxon>Ecdysozoa</taxon>
        <taxon>Nematoda</taxon>
        <taxon>Chromadorea</taxon>
        <taxon>Plectida</taxon>
        <taxon>Plectina</taxon>
        <taxon>Plectoidea</taxon>
        <taxon>Plectidae</taxon>
        <taxon>Plectus</taxon>
    </lineage>
</organism>
<keyword evidence="2" id="KW-1185">Reference proteome</keyword>
<dbReference type="InterPro" id="IPR011009">
    <property type="entry name" value="Kinase-like_dom_sf"/>
</dbReference>
<dbReference type="SUPFAM" id="SSF56112">
    <property type="entry name" value="Protein kinase-like (PK-like)"/>
    <property type="match status" value="1"/>
</dbReference>
<dbReference type="PANTHER" id="PTHR23020">
    <property type="entry name" value="UNCHARACTERIZED NUCLEAR HORMONE RECEPTOR-RELATED"/>
    <property type="match status" value="1"/>
</dbReference>
<evidence type="ECO:0000259" key="1">
    <source>
        <dbReference type="SMART" id="SM00587"/>
    </source>
</evidence>
<evidence type="ECO:0000313" key="3">
    <source>
        <dbReference type="WBParaSite" id="PSAMB.scaffold1337size32772.g12521.t1"/>
    </source>
</evidence>
<dbReference type="Proteomes" id="UP000887566">
    <property type="component" value="Unplaced"/>
</dbReference>
<reference evidence="3" key="1">
    <citation type="submission" date="2022-11" db="UniProtKB">
        <authorList>
            <consortium name="WormBaseParasite"/>
        </authorList>
    </citation>
    <scope>IDENTIFICATION</scope>
</reference>
<dbReference type="InterPro" id="IPR052961">
    <property type="entry name" value="Oxido-Kinase-like_Enzymes"/>
</dbReference>
<dbReference type="InterPro" id="IPR015897">
    <property type="entry name" value="CHK_kinase-like"/>
</dbReference>
<dbReference type="WBParaSite" id="PSAMB.scaffold1337size32772.g12521.t1">
    <property type="protein sequence ID" value="PSAMB.scaffold1337size32772.g12521.t1"/>
    <property type="gene ID" value="PSAMB.scaffold1337size32772.g12521"/>
</dbReference>
<dbReference type="PANTHER" id="PTHR23020:SF41">
    <property type="entry name" value="AMINOGLYCOSIDE PHOSPHOTRANSFERASE DOMAIN-CONTAINING PROTEIN"/>
    <property type="match status" value="1"/>
</dbReference>
<dbReference type="Pfam" id="PF07914">
    <property type="entry name" value="DUF1679"/>
    <property type="match status" value="1"/>
</dbReference>
<dbReference type="AlphaFoldDB" id="A0A914UZF7"/>
<evidence type="ECO:0000313" key="2">
    <source>
        <dbReference type="Proteomes" id="UP000887566"/>
    </source>
</evidence>
<dbReference type="Gene3D" id="3.90.1200.10">
    <property type="match status" value="1"/>
</dbReference>
<proteinExistence type="predicted"/>
<name>A0A914UZF7_9BILA</name>
<dbReference type="InterPro" id="IPR012877">
    <property type="entry name" value="Dhs-27"/>
</dbReference>